<dbReference type="GO" id="GO:0005737">
    <property type="term" value="C:cytoplasm"/>
    <property type="evidence" value="ECO:0007669"/>
    <property type="project" value="InterPro"/>
</dbReference>
<dbReference type="RefSeq" id="WP_213172443.1">
    <property type="nucleotide sequence ID" value="NZ_CP070496.1"/>
</dbReference>
<dbReference type="Gene3D" id="3.60.110.10">
    <property type="entry name" value="Carbon-nitrogen hydrolase"/>
    <property type="match status" value="1"/>
</dbReference>
<feature type="active site" description="Proton acceptor; for glutaminase activity" evidence="7">
    <location>
        <position position="44"/>
    </location>
</feature>
<dbReference type="InterPro" id="IPR014729">
    <property type="entry name" value="Rossmann-like_a/b/a_fold"/>
</dbReference>
<dbReference type="Proteomes" id="UP000662939">
    <property type="component" value="Chromosome"/>
</dbReference>
<dbReference type="InterPro" id="IPR003694">
    <property type="entry name" value="NAD_synthase"/>
</dbReference>
<dbReference type="PANTHER" id="PTHR23090">
    <property type="entry name" value="NH 3 /GLUTAMINE-DEPENDENT NAD + SYNTHETASE"/>
    <property type="match status" value="1"/>
</dbReference>
<keyword evidence="6 7" id="KW-0520">NAD</keyword>
<dbReference type="InterPro" id="IPR022310">
    <property type="entry name" value="NAD/GMP_synthase"/>
</dbReference>
<keyword evidence="5 7" id="KW-0067">ATP-binding</keyword>
<dbReference type="EC" id="6.3.5.1" evidence="7 8"/>
<evidence type="ECO:0000256" key="2">
    <source>
        <dbReference type="ARBA" id="ARBA00007145"/>
    </source>
</evidence>
<dbReference type="PROSITE" id="PS50263">
    <property type="entry name" value="CN_HYDROLASE"/>
    <property type="match status" value="1"/>
</dbReference>
<evidence type="ECO:0000313" key="12">
    <source>
        <dbReference type="EMBL" id="QSB06434.1"/>
    </source>
</evidence>
<feature type="binding site" evidence="7">
    <location>
        <begin position="330"/>
        <end position="337"/>
    </location>
    <ligand>
        <name>ATP</name>
        <dbReference type="ChEBI" id="CHEBI:30616"/>
    </ligand>
</feature>
<sequence>MPILRIALAQTNPVVGDIDGNAEQILNAAERAQAAGVHLLAAGEMSLTGYPVEDLVLRQAFIDAGKRRVTRLAEELGERGCGDVAVVMGYVDSDGPTDPGPRSTHGPRNTLALLQHGEVKFTYFKHHLPNYGVFDEARYFVRGDELTVARIGGVDVAFVICEDMWQDGGPFPAAAQSGAGLIVSINASPYDRSKERTRQQLLARRAQETRAHIAYVNIVGGQDDLVFDGSSTVVDPQGKQVARGRRFVEDFLVTELDLPGPDGLDIANTADNAMTVRYVTLSSDQLPRPGTVAANDVVPELSDTGEIWEALRLGLADYATKNRFASVVLGLSGGIDSALVAALACDAVGAENVWAYAMPTQYSSQHSLDDAADLAKRCGLHFHEVQVQPVVDAFLSEMSLSGLALENLQARVRGTILMSLSNQHGHLVLATGNKSEYAVGYSTLYGDSAGGFAPIKDVPKTTVYELARWRNAQARARGEVEPIPENSIQKPPSAELRPDQLDSDSLPDYEVLDAILEAYIDRDQGRDELVAAGYPVDLVRTVTGLVDGAEYKRRQSAPGTKISAKSFGRDRRLPITNRFRGGLDGNV</sequence>
<evidence type="ECO:0000313" key="13">
    <source>
        <dbReference type="Proteomes" id="UP000662939"/>
    </source>
</evidence>
<keyword evidence="3 7" id="KW-0436">Ligase</keyword>
<comment type="function">
    <text evidence="7">Catalyzes the ATP-dependent amidation of deamido-NAD to form NAD. Uses L-glutamine as a nitrogen source.</text>
</comment>
<dbReference type="HAMAP" id="MF_02090">
    <property type="entry name" value="NadE_glutamine_dep"/>
    <property type="match status" value="1"/>
</dbReference>
<feature type="binding site" evidence="7">
    <location>
        <position position="194"/>
    </location>
    <ligand>
        <name>L-glutamine</name>
        <dbReference type="ChEBI" id="CHEBI:58359"/>
    </ligand>
</feature>
<comment type="similarity">
    <text evidence="9">Belongs to the NAD synthetase family.</text>
</comment>
<dbReference type="SUPFAM" id="SSF56317">
    <property type="entry name" value="Carbon-nitrogen hydrolase"/>
    <property type="match status" value="1"/>
</dbReference>
<name>A0A895XM62_9ACTN</name>
<keyword evidence="4 7" id="KW-0547">Nucleotide-binding</keyword>
<feature type="binding site" evidence="7">
    <location>
        <position position="188"/>
    </location>
    <ligand>
        <name>L-glutamine</name>
        <dbReference type="ChEBI" id="CHEBI:58359"/>
    </ligand>
</feature>
<dbReference type="NCBIfam" id="NF010588">
    <property type="entry name" value="PRK13981.1"/>
    <property type="match status" value="1"/>
</dbReference>
<dbReference type="PANTHER" id="PTHR23090:SF9">
    <property type="entry name" value="GLUTAMINE-DEPENDENT NAD(+) SYNTHETASE"/>
    <property type="match status" value="1"/>
</dbReference>
<dbReference type="InterPro" id="IPR036526">
    <property type="entry name" value="C-N_Hydrolase_sf"/>
</dbReference>
<dbReference type="Pfam" id="PF00795">
    <property type="entry name" value="CN_hydrolase"/>
    <property type="match status" value="1"/>
</dbReference>
<dbReference type="InterPro" id="IPR014445">
    <property type="entry name" value="Gln-dep_NAD_synthase"/>
</dbReference>
<dbReference type="NCBIfam" id="TIGR00552">
    <property type="entry name" value="nadE"/>
    <property type="match status" value="1"/>
</dbReference>
<evidence type="ECO:0000256" key="5">
    <source>
        <dbReference type="ARBA" id="ARBA00022840"/>
    </source>
</evidence>
<keyword evidence="13" id="KW-1185">Reference proteome</keyword>
<evidence type="ECO:0000256" key="8">
    <source>
        <dbReference type="PIRNR" id="PIRNR006630"/>
    </source>
</evidence>
<organism evidence="12 13">
    <name type="scientific">Natronoglycomyces albus</name>
    <dbReference type="NCBI Taxonomy" id="2811108"/>
    <lineage>
        <taxon>Bacteria</taxon>
        <taxon>Bacillati</taxon>
        <taxon>Actinomycetota</taxon>
        <taxon>Actinomycetes</taxon>
        <taxon>Glycomycetales</taxon>
        <taxon>Glycomycetaceae</taxon>
        <taxon>Natronoglycomyces</taxon>
    </lineage>
</organism>
<comment type="pathway">
    <text evidence="1 7 8">Cofactor biosynthesis; NAD(+) biosynthesis; NAD(+) from deamido-NAD(+) (L-Gln route): step 1/1.</text>
</comment>
<dbReference type="GO" id="GO:0005524">
    <property type="term" value="F:ATP binding"/>
    <property type="evidence" value="ECO:0007669"/>
    <property type="project" value="UniProtKB-UniRule"/>
</dbReference>
<evidence type="ECO:0000256" key="10">
    <source>
        <dbReference type="SAM" id="MobiDB-lite"/>
    </source>
</evidence>
<evidence type="ECO:0000256" key="6">
    <source>
        <dbReference type="ARBA" id="ARBA00023027"/>
    </source>
</evidence>
<evidence type="ECO:0000256" key="1">
    <source>
        <dbReference type="ARBA" id="ARBA00005188"/>
    </source>
</evidence>
<feature type="region of interest" description="Disordered" evidence="10">
    <location>
        <begin position="475"/>
        <end position="502"/>
    </location>
</feature>
<feature type="active site" description="Nucleophile; for glutaminase activity" evidence="7">
    <location>
        <position position="161"/>
    </location>
</feature>
<dbReference type="CDD" id="cd07570">
    <property type="entry name" value="GAT_Gln-NAD-synth"/>
    <property type="match status" value="1"/>
</dbReference>
<dbReference type="Gene3D" id="3.40.50.620">
    <property type="entry name" value="HUPs"/>
    <property type="match status" value="1"/>
</dbReference>
<feature type="binding site" evidence="7">
    <location>
        <position position="552"/>
    </location>
    <ligand>
        <name>deamido-NAD(+)</name>
        <dbReference type="ChEBI" id="CHEBI:58437"/>
        <note>ligand shared between two neighboring subunits</note>
    </ligand>
</feature>
<protein>
    <recommendedName>
        <fullName evidence="7 8">Glutamine-dependent NAD(+) synthetase</fullName>
        <ecNumber evidence="7 8">6.3.5.1</ecNumber>
    </recommendedName>
    <alternativeName>
        <fullName evidence="7 8">NAD(+) synthase [glutamine-hydrolyzing]</fullName>
    </alternativeName>
</protein>
<dbReference type="GO" id="GO:0004359">
    <property type="term" value="F:glutaminase activity"/>
    <property type="evidence" value="ECO:0007669"/>
    <property type="project" value="InterPro"/>
</dbReference>
<dbReference type="PIRSF" id="PIRSF006630">
    <property type="entry name" value="NADS_GAT"/>
    <property type="match status" value="1"/>
</dbReference>
<dbReference type="UniPathway" id="UPA00253">
    <property type="reaction ID" value="UER00334"/>
</dbReference>
<feature type="binding site" evidence="7">
    <location>
        <position position="431"/>
    </location>
    <ligand>
        <name>ATP</name>
        <dbReference type="ChEBI" id="CHEBI:30616"/>
    </ligand>
</feature>
<comment type="similarity">
    <text evidence="2 7 8">In the C-terminal section; belongs to the NAD synthetase family.</text>
</comment>
<dbReference type="AlphaFoldDB" id="A0A895XM62"/>
<reference evidence="12" key="1">
    <citation type="submission" date="2021-02" db="EMBL/GenBank/DDBJ databases">
        <title>Natronoglycomyces albus gen. nov., sp. nov, a haloalkaliphilic actinobacterium from a soda solonchak soil.</title>
        <authorList>
            <person name="Sorokin D.Y."/>
            <person name="Khijniak T.V."/>
            <person name="Zakharycheva A.P."/>
            <person name="Boueva O.V."/>
            <person name="Ariskina E.V."/>
            <person name="Hahnke R.L."/>
            <person name="Bunk B."/>
            <person name="Sproer C."/>
            <person name="Schumann P."/>
            <person name="Evtushenko L.I."/>
            <person name="Kublanov I.V."/>
        </authorList>
    </citation>
    <scope>NUCLEOTIDE SEQUENCE</scope>
    <source>
        <strain evidence="12">DSM 106290</strain>
    </source>
</reference>
<comment type="caution">
    <text evidence="7">Lacks conserved residue(s) required for the propagation of feature annotation.</text>
</comment>
<feature type="binding site" evidence="7">
    <location>
        <position position="131"/>
    </location>
    <ligand>
        <name>L-glutamine</name>
        <dbReference type="ChEBI" id="CHEBI:58359"/>
    </ligand>
</feature>
<feature type="binding site" evidence="7">
    <location>
        <position position="436"/>
    </location>
    <ligand>
        <name>deamido-NAD(+)</name>
        <dbReference type="ChEBI" id="CHEBI:58437"/>
        <note>ligand shared between two neighboring subunits</note>
    </ligand>
</feature>
<evidence type="ECO:0000256" key="3">
    <source>
        <dbReference type="ARBA" id="ARBA00022598"/>
    </source>
</evidence>
<evidence type="ECO:0000256" key="7">
    <source>
        <dbReference type="HAMAP-Rule" id="MF_02090"/>
    </source>
</evidence>
<comment type="catalytic activity">
    <reaction evidence="7 8">
        <text>deamido-NAD(+) + L-glutamine + ATP + H2O = L-glutamate + AMP + diphosphate + NAD(+) + H(+)</text>
        <dbReference type="Rhea" id="RHEA:24384"/>
        <dbReference type="ChEBI" id="CHEBI:15377"/>
        <dbReference type="ChEBI" id="CHEBI:15378"/>
        <dbReference type="ChEBI" id="CHEBI:29985"/>
        <dbReference type="ChEBI" id="CHEBI:30616"/>
        <dbReference type="ChEBI" id="CHEBI:33019"/>
        <dbReference type="ChEBI" id="CHEBI:57540"/>
        <dbReference type="ChEBI" id="CHEBI:58359"/>
        <dbReference type="ChEBI" id="CHEBI:58437"/>
        <dbReference type="ChEBI" id="CHEBI:456215"/>
        <dbReference type="EC" id="6.3.5.1"/>
    </reaction>
</comment>
<evidence type="ECO:0000259" key="11">
    <source>
        <dbReference type="PROSITE" id="PS50263"/>
    </source>
</evidence>
<dbReference type="InterPro" id="IPR003010">
    <property type="entry name" value="C-N_Hydrolase"/>
</dbReference>
<dbReference type="Pfam" id="PF02540">
    <property type="entry name" value="NAD_synthase"/>
    <property type="match status" value="1"/>
</dbReference>
<proteinExistence type="inferred from homology"/>
<dbReference type="SUPFAM" id="SSF52402">
    <property type="entry name" value="Adenine nucleotide alpha hydrolases-like"/>
    <property type="match status" value="1"/>
</dbReference>
<feature type="binding site" evidence="7">
    <location>
        <position position="407"/>
    </location>
    <ligand>
        <name>deamido-NAD(+)</name>
        <dbReference type="ChEBI" id="CHEBI:58437"/>
        <note>ligand shared between two neighboring subunits</note>
    </ligand>
</feature>
<feature type="domain" description="CN hydrolase" evidence="11">
    <location>
        <begin position="4"/>
        <end position="258"/>
    </location>
</feature>
<gene>
    <name evidence="7" type="primary">nadE</name>
    <name evidence="12" type="ORF">JQS30_05895</name>
</gene>
<dbReference type="GO" id="GO:0009435">
    <property type="term" value="P:NAD+ biosynthetic process"/>
    <property type="evidence" value="ECO:0007669"/>
    <property type="project" value="UniProtKB-UniRule"/>
</dbReference>
<dbReference type="GO" id="GO:0003952">
    <property type="term" value="F:NAD+ synthase (glutamine-hydrolyzing) activity"/>
    <property type="evidence" value="ECO:0007669"/>
    <property type="project" value="UniProtKB-UniRule"/>
</dbReference>
<dbReference type="GO" id="GO:0008795">
    <property type="term" value="F:NAD+ synthase activity"/>
    <property type="evidence" value="ECO:0007669"/>
    <property type="project" value="UniProtKB-UniRule"/>
</dbReference>
<feature type="active site" description="For glutaminase activity" evidence="7">
    <location>
        <position position="125"/>
    </location>
</feature>
<evidence type="ECO:0000256" key="4">
    <source>
        <dbReference type="ARBA" id="ARBA00022741"/>
    </source>
</evidence>
<dbReference type="EMBL" id="CP070496">
    <property type="protein sequence ID" value="QSB06434.1"/>
    <property type="molecule type" value="Genomic_DNA"/>
</dbReference>
<evidence type="ECO:0000256" key="9">
    <source>
        <dbReference type="RuleBase" id="RU003811"/>
    </source>
</evidence>
<dbReference type="CDD" id="cd00553">
    <property type="entry name" value="NAD_synthase"/>
    <property type="match status" value="1"/>
</dbReference>
<accession>A0A895XM62</accession>
<dbReference type="KEGG" id="nav:JQS30_05895"/>
<dbReference type="FunFam" id="3.40.50.620:FF:000106">
    <property type="entry name" value="Glutamine-dependent NAD(+) synthetase"/>
    <property type="match status" value="1"/>
</dbReference>